<dbReference type="EMBL" id="QPKV01000004">
    <property type="protein sequence ID" value="RDC56050.1"/>
    <property type="molecule type" value="Genomic_DNA"/>
</dbReference>
<reference evidence="2 3" key="1">
    <citation type="submission" date="2018-07" db="EMBL/GenBank/DDBJ databases">
        <title>Pedobacter sp. nov., isolated from soil.</title>
        <authorList>
            <person name="Zhou L.Y."/>
            <person name="Du Z.J."/>
        </authorList>
    </citation>
    <scope>NUCLEOTIDE SEQUENCE [LARGE SCALE GENOMIC DNA]</scope>
    <source>
        <strain evidence="2 3">JDX94</strain>
    </source>
</reference>
<feature type="domain" description="PIN" evidence="1">
    <location>
        <begin position="4"/>
        <end position="121"/>
    </location>
</feature>
<evidence type="ECO:0000313" key="3">
    <source>
        <dbReference type="Proteomes" id="UP000253961"/>
    </source>
</evidence>
<comment type="caution">
    <text evidence="2">The sequence shown here is derived from an EMBL/GenBank/DDBJ whole genome shotgun (WGS) entry which is preliminary data.</text>
</comment>
<dbReference type="Pfam" id="PF01850">
    <property type="entry name" value="PIN"/>
    <property type="match status" value="1"/>
</dbReference>
<name>A0A369PUV7_9SPHI</name>
<gene>
    <name evidence="2" type="ORF">DU508_10495</name>
</gene>
<proteinExistence type="predicted"/>
<protein>
    <submittedName>
        <fullName evidence="2">Type II toxin-antitoxin system VapC family toxin</fullName>
    </submittedName>
</protein>
<dbReference type="Proteomes" id="UP000253961">
    <property type="component" value="Unassembled WGS sequence"/>
</dbReference>
<dbReference type="OrthoDB" id="9798990at2"/>
<dbReference type="InterPro" id="IPR029060">
    <property type="entry name" value="PIN-like_dom_sf"/>
</dbReference>
<dbReference type="SUPFAM" id="SSF88723">
    <property type="entry name" value="PIN domain-like"/>
    <property type="match status" value="1"/>
</dbReference>
<dbReference type="PANTHER" id="PTHR36173">
    <property type="entry name" value="RIBONUCLEASE VAPC16-RELATED"/>
    <property type="match status" value="1"/>
</dbReference>
<evidence type="ECO:0000313" key="2">
    <source>
        <dbReference type="EMBL" id="RDC56050.1"/>
    </source>
</evidence>
<dbReference type="AlphaFoldDB" id="A0A369PUV7"/>
<dbReference type="InterPro" id="IPR002716">
    <property type="entry name" value="PIN_dom"/>
</dbReference>
<organism evidence="2 3">
    <name type="scientific">Pedobacter chinensis</name>
    <dbReference type="NCBI Taxonomy" id="2282421"/>
    <lineage>
        <taxon>Bacteria</taxon>
        <taxon>Pseudomonadati</taxon>
        <taxon>Bacteroidota</taxon>
        <taxon>Sphingobacteriia</taxon>
        <taxon>Sphingobacteriales</taxon>
        <taxon>Sphingobacteriaceae</taxon>
        <taxon>Pedobacter</taxon>
    </lineage>
</organism>
<evidence type="ECO:0000259" key="1">
    <source>
        <dbReference type="Pfam" id="PF01850"/>
    </source>
</evidence>
<dbReference type="PANTHER" id="PTHR36173:SF2">
    <property type="entry name" value="RIBONUCLEASE VAPC16"/>
    <property type="match status" value="1"/>
</dbReference>
<dbReference type="InterPro" id="IPR041705">
    <property type="entry name" value="PIN_Sll0205"/>
</dbReference>
<dbReference type="InterPro" id="IPR052919">
    <property type="entry name" value="TA_system_RNase"/>
</dbReference>
<dbReference type="RefSeq" id="WP_115402782.1">
    <property type="nucleotide sequence ID" value="NZ_QPKV01000004.1"/>
</dbReference>
<keyword evidence="3" id="KW-1185">Reference proteome</keyword>
<accession>A0A369PUV7</accession>
<sequence length="128" mass="14831">MAFLLDTHAFLWFVAGDEQLPASVKKKLSDINEPCFLNIAFLWEIAIKKQIGKPELNIGFNELFRFAERNQIEIISINEAHLSALLNLTFINTNPFDRIIISRAIAEDLVLPSRDKKLKNYNLKLMWE</sequence>
<dbReference type="Gene3D" id="3.40.50.1010">
    <property type="entry name" value="5'-nuclease"/>
    <property type="match status" value="1"/>
</dbReference>
<dbReference type="CDD" id="cd09872">
    <property type="entry name" value="PIN_Sll0205-like"/>
    <property type="match status" value="1"/>
</dbReference>